<dbReference type="PROSITE" id="PS00138">
    <property type="entry name" value="SUBTILASE_SER"/>
    <property type="match status" value="1"/>
</dbReference>
<dbReference type="Proteomes" id="UP000272706">
    <property type="component" value="Unassembled WGS sequence"/>
</dbReference>
<dbReference type="InterPro" id="IPR023828">
    <property type="entry name" value="Peptidase_S8_Ser-AS"/>
</dbReference>
<feature type="domain" description="Peptidase S8/S53" evidence="7">
    <location>
        <begin position="160"/>
        <end position="399"/>
    </location>
</feature>
<dbReference type="SUPFAM" id="SSF52743">
    <property type="entry name" value="Subtilisin-like"/>
    <property type="match status" value="1"/>
</dbReference>
<dbReference type="GO" id="GO:0006508">
    <property type="term" value="P:proteolysis"/>
    <property type="evidence" value="ECO:0007669"/>
    <property type="project" value="UniProtKB-KW"/>
</dbReference>
<feature type="active site" description="Charge relay system" evidence="5 6">
    <location>
        <position position="207"/>
    </location>
</feature>
<dbReference type="EMBL" id="QZWZ01000012">
    <property type="protein sequence ID" value="RJT38432.1"/>
    <property type="molecule type" value="Genomic_DNA"/>
</dbReference>
<dbReference type="OrthoDB" id="9816306at2"/>
<organism evidence="8 9">
    <name type="scientific">Mesorhizobium waimense</name>
    <dbReference type="NCBI Taxonomy" id="1300307"/>
    <lineage>
        <taxon>Bacteria</taxon>
        <taxon>Pseudomonadati</taxon>
        <taxon>Pseudomonadota</taxon>
        <taxon>Alphaproteobacteria</taxon>
        <taxon>Hyphomicrobiales</taxon>
        <taxon>Phyllobacteriaceae</taxon>
        <taxon>Mesorhizobium</taxon>
    </lineage>
</organism>
<comment type="caution">
    <text evidence="8">The sequence shown here is derived from an EMBL/GenBank/DDBJ whole genome shotgun (WGS) entry which is preliminary data.</text>
</comment>
<keyword evidence="9" id="KW-1185">Reference proteome</keyword>
<dbReference type="PRINTS" id="PR00723">
    <property type="entry name" value="SUBTILISIN"/>
</dbReference>
<dbReference type="AlphaFoldDB" id="A0A3A5KT84"/>
<evidence type="ECO:0000256" key="1">
    <source>
        <dbReference type="ARBA" id="ARBA00011073"/>
    </source>
</evidence>
<sequence>MANQDIAETIASVGYAKVIVMLTPAGLGLGLAAARGGVDSSASRAAEAQLQDHFIVPSEAQQESLALDARASASRSFRRAVDPATRRMRVYPHLGLATGFVDAAGMAALETSPTAGSIVKAPELSLIRPTSIRPARPRKTLSWGLRRLGVEDMWNAGFDGKGVVVGHLDTGIDGDHPSLKGAIFDFAEFDLAGDKVPDAKPHDSDEHGTHTAGTIVGRAGEKGAFGVAPGAQIASAMVIEGGQVIDRILSGMDWIIEKKCPILSMSLGLRGFTPAFQQIINALRAGGVLPVFAVGNEGPLTSRSPGNYDNVLSVGAMDQADAVASFSSSQKFDRPADPLVPDLVAPGVGILSCIPGGKFAEMDGTSMATPHVAGLAVLLKQAKPAASIDQIEQAIIGSCTLPVGMQKARGNRGLPDLRRAFQLLTGSPLPVKGPAVAVASRRKVSKAKPVTRHATKSTGKKVAAARI</sequence>
<evidence type="ECO:0000256" key="3">
    <source>
        <dbReference type="ARBA" id="ARBA00022801"/>
    </source>
</evidence>
<dbReference type="InterPro" id="IPR000209">
    <property type="entry name" value="Peptidase_S8/S53_dom"/>
</dbReference>
<gene>
    <name evidence="8" type="ORF">D3227_16505</name>
</gene>
<dbReference type="Gene3D" id="3.40.50.200">
    <property type="entry name" value="Peptidase S8/S53 domain"/>
    <property type="match status" value="1"/>
</dbReference>
<dbReference type="Pfam" id="PF00082">
    <property type="entry name" value="Peptidase_S8"/>
    <property type="match status" value="1"/>
</dbReference>
<evidence type="ECO:0000256" key="4">
    <source>
        <dbReference type="ARBA" id="ARBA00022825"/>
    </source>
</evidence>
<dbReference type="PANTHER" id="PTHR43806:SF11">
    <property type="entry name" value="CEREVISIN-RELATED"/>
    <property type="match status" value="1"/>
</dbReference>
<dbReference type="PROSITE" id="PS51892">
    <property type="entry name" value="SUBTILASE"/>
    <property type="match status" value="1"/>
</dbReference>
<evidence type="ECO:0000313" key="8">
    <source>
        <dbReference type="EMBL" id="RJT38432.1"/>
    </source>
</evidence>
<keyword evidence="3 6" id="KW-0378">Hydrolase</keyword>
<comment type="similarity">
    <text evidence="1 6">Belongs to the peptidase S8 family.</text>
</comment>
<accession>A0A3A5KT84</accession>
<proteinExistence type="inferred from homology"/>
<dbReference type="GO" id="GO:0004252">
    <property type="term" value="F:serine-type endopeptidase activity"/>
    <property type="evidence" value="ECO:0007669"/>
    <property type="project" value="UniProtKB-UniRule"/>
</dbReference>
<feature type="active site" description="Charge relay system" evidence="5 6">
    <location>
        <position position="169"/>
    </location>
</feature>
<dbReference type="InterPro" id="IPR036852">
    <property type="entry name" value="Peptidase_S8/S53_dom_sf"/>
</dbReference>
<keyword evidence="2 6" id="KW-0645">Protease</keyword>
<protein>
    <submittedName>
        <fullName evidence="8">Serine protease</fullName>
    </submittedName>
</protein>
<dbReference type="RefSeq" id="WP_120015170.1">
    <property type="nucleotide sequence ID" value="NZ_QZWZ01000012.1"/>
</dbReference>
<dbReference type="PANTHER" id="PTHR43806">
    <property type="entry name" value="PEPTIDASE S8"/>
    <property type="match status" value="1"/>
</dbReference>
<evidence type="ECO:0000256" key="6">
    <source>
        <dbReference type="PROSITE-ProRule" id="PRU01240"/>
    </source>
</evidence>
<keyword evidence="4 6" id="KW-0720">Serine protease</keyword>
<feature type="active site" description="Charge relay system" evidence="5 6">
    <location>
        <position position="366"/>
    </location>
</feature>
<name>A0A3A5KT84_9HYPH</name>
<reference evidence="8 9" key="1">
    <citation type="submission" date="2018-09" db="EMBL/GenBank/DDBJ databases">
        <title>Mesorhizobium carmichaelinearum sp. nov. isolated from Carmichaelinea spp. root nodules in New Zealand.</title>
        <authorList>
            <person name="De Meyer S.E."/>
        </authorList>
    </citation>
    <scope>NUCLEOTIDE SEQUENCE [LARGE SCALE GENOMIC DNA]</scope>
    <source>
        <strain evidence="8 9">ICMP19557</strain>
    </source>
</reference>
<dbReference type="InterPro" id="IPR015500">
    <property type="entry name" value="Peptidase_S8_subtilisin-rel"/>
</dbReference>
<dbReference type="InterPro" id="IPR050131">
    <property type="entry name" value="Peptidase_S8_subtilisin-like"/>
</dbReference>
<evidence type="ECO:0000256" key="2">
    <source>
        <dbReference type="ARBA" id="ARBA00022670"/>
    </source>
</evidence>
<evidence type="ECO:0000256" key="5">
    <source>
        <dbReference type="PIRSR" id="PIRSR615500-1"/>
    </source>
</evidence>
<evidence type="ECO:0000313" key="9">
    <source>
        <dbReference type="Proteomes" id="UP000272706"/>
    </source>
</evidence>
<evidence type="ECO:0000259" key="7">
    <source>
        <dbReference type="Pfam" id="PF00082"/>
    </source>
</evidence>